<dbReference type="EMBL" id="CP036275">
    <property type="protein sequence ID" value="QDU40311.1"/>
    <property type="molecule type" value="Genomic_DNA"/>
</dbReference>
<accession>A0A517ZCX8</accession>
<keyword evidence="2" id="KW-1185">Reference proteome</keyword>
<organism evidence="1 2">
    <name type="scientific">Maioricimonas rarisocia</name>
    <dbReference type="NCBI Taxonomy" id="2528026"/>
    <lineage>
        <taxon>Bacteria</taxon>
        <taxon>Pseudomonadati</taxon>
        <taxon>Planctomycetota</taxon>
        <taxon>Planctomycetia</taxon>
        <taxon>Planctomycetales</taxon>
        <taxon>Planctomycetaceae</taxon>
        <taxon>Maioricimonas</taxon>
    </lineage>
</organism>
<evidence type="ECO:0000313" key="2">
    <source>
        <dbReference type="Proteomes" id="UP000320496"/>
    </source>
</evidence>
<sequence>MSDPKHLAQIKNQLADKYEHLATLTSSTPKRRQLHRRAAKLRRQAVEFERRVAQAK</sequence>
<name>A0A517ZCX8_9PLAN</name>
<evidence type="ECO:0000313" key="1">
    <source>
        <dbReference type="EMBL" id="QDU40311.1"/>
    </source>
</evidence>
<proteinExistence type="predicted"/>
<dbReference type="AlphaFoldDB" id="A0A517ZCX8"/>
<dbReference type="KEGG" id="mri:Mal4_46670"/>
<reference evidence="1 2" key="1">
    <citation type="submission" date="2019-02" db="EMBL/GenBank/DDBJ databases">
        <title>Deep-cultivation of Planctomycetes and their phenomic and genomic characterization uncovers novel biology.</title>
        <authorList>
            <person name="Wiegand S."/>
            <person name="Jogler M."/>
            <person name="Boedeker C."/>
            <person name="Pinto D."/>
            <person name="Vollmers J."/>
            <person name="Rivas-Marin E."/>
            <person name="Kohn T."/>
            <person name="Peeters S.H."/>
            <person name="Heuer A."/>
            <person name="Rast P."/>
            <person name="Oberbeckmann S."/>
            <person name="Bunk B."/>
            <person name="Jeske O."/>
            <person name="Meyerdierks A."/>
            <person name="Storesund J.E."/>
            <person name="Kallscheuer N."/>
            <person name="Luecker S."/>
            <person name="Lage O.M."/>
            <person name="Pohl T."/>
            <person name="Merkel B.J."/>
            <person name="Hornburger P."/>
            <person name="Mueller R.-W."/>
            <person name="Bruemmer F."/>
            <person name="Labrenz M."/>
            <person name="Spormann A.M."/>
            <person name="Op den Camp H."/>
            <person name="Overmann J."/>
            <person name="Amann R."/>
            <person name="Jetten M.S.M."/>
            <person name="Mascher T."/>
            <person name="Medema M.H."/>
            <person name="Devos D.P."/>
            <person name="Kaster A.-K."/>
            <person name="Ovreas L."/>
            <person name="Rohde M."/>
            <person name="Galperin M.Y."/>
            <person name="Jogler C."/>
        </authorList>
    </citation>
    <scope>NUCLEOTIDE SEQUENCE [LARGE SCALE GENOMIC DNA]</scope>
    <source>
        <strain evidence="1 2">Mal4</strain>
    </source>
</reference>
<dbReference type="RefSeq" id="WP_197443719.1">
    <property type="nucleotide sequence ID" value="NZ_CP036275.1"/>
</dbReference>
<protein>
    <submittedName>
        <fullName evidence="1">Uncharacterized protein</fullName>
    </submittedName>
</protein>
<gene>
    <name evidence="1" type="ORF">Mal4_46670</name>
</gene>
<dbReference type="Proteomes" id="UP000320496">
    <property type="component" value="Chromosome"/>
</dbReference>